<dbReference type="GO" id="GO:0005525">
    <property type="term" value="F:GTP binding"/>
    <property type="evidence" value="ECO:0007669"/>
    <property type="project" value="UniProtKB-KW"/>
</dbReference>
<evidence type="ECO:0000256" key="7">
    <source>
        <dbReference type="ARBA" id="ARBA00023014"/>
    </source>
</evidence>
<keyword evidence="6" id="KW-0408">Iron</keyword>
<dbReference type="GO" id="GO:0061798">
    <property type="term" value="F:GTP 3',8'-cyclase activity"/>
    <property type="evidence" value="ECO:0007669"/>
    <property type="project" value="TreeGrafter"/>
</dbReference>
<dbReference type="SFLD" id="SFLDG01383">
    <property type="entry name" value="cyclic_pyranopterin_phosphate"/>
    <property type="match status" value="1"/>
</dbReference>
<dbReference type="Gene3D" id="3.20.20.70">
    <property type="entry name" value="Aldolase class I"/>
    <property type="match status" value="1"/>
</dbReference>
<dbReference type="InterPro" id="IPR006638">
    <property type="entry name" value="Elp3/MiaA/NifB-like_rSAM"/>
</dbReference>
<reference evidence="12" key="1">
    <citation type="submission" date="2017-11" db="EMBL/GenBank/DDBJ databases">
        <title>The sensing device of the deep-sea amphipod.</title>
        <authorList>
            <person name="Kobayashi H."/>
            <person name="Nagahama T."/>
            <person name="Arai W."/>
            <person name="Sasagawa Y."/>
            <person name="Umeda M."/>
            <person name="Hayashi T."/>
            <person name="Nikaido I."/>
            <person name="Watanabe H."/>
            <person name="Oguri K."/>
            <person name="Kitazato H."/>
            <person name="Fujioka K."/>
            <person name="Kido Y."/>
            <person name="Takami H."/>
        </authorList>
    </citation>
    <scope>NUCLEOTIDE SEQUENCE</scope>
    <source>
        <tissue evidence="12">Whole body</tissue>
    </source>
</reference>
<protein>
    <submittedName>
        <fullName evidence="12">GTP 3',8-cyclase MoaA</fullName>
    </submittedName>
</protein>
<dbReference type="GO" id="GO:0051539">
    <property type="term" value="F:4 iron, 4 sulfur cluster binding"/>
    <property type="evidence" value="ECO:0007669"/>
    <property type="project" value="UniProtKB-KW"/>
</dbReference>
<dbReference type="SUPFAM" id="SSF102114">
    <property type="entry name" value="Radical SAM enzymes"/>
    <property type="match status" value="1"/>
</dbReference>
<dbReference type="EMBL" id="IACT01008722">
    <property type="protein sequence ID" value="LAC27834.1"/>
    <property type="molecule type" value="mRNA"/>
</dbReference>
<evidence type="ECO:0000256" key="8">
    <source>
        <dbReference type="ARBA" id="ARBA00023134"/>
    </source>
</evidence>
<dbReference type="AlphaFoldDB" id="A0A6A7GBY5"/>
<sequence>MKDKYGREINYIRISITEKCNYRCFYCMPQDDDIDVTIAEKEWISSQEIIKLVEMGVQLGIKKVRITGGEPLVRSDIGDILKGISSIEGVEELCITTNGSLLYEKLDILKKYGVTRINISLDTLSSKKFKKITKVGDLERVWLGIKKTLESGIEVRINTVIIKGINDDEVEELANLTKKYKLDLRFIELMPIGEGRNYSGLSGVEIREILKHGGLELYNLNKQEGASEYYTLKDGKGNIGFINPLSNCFCSECNRIRVTSTGDLKQCLNKKSNLNIVEFMRSGIAEEELLEIISNEIYNKPKKHLFNSINEKEEKLNMNKIGG</sequence>
<dbReference type="InterPro" id="IPR010505">
    <property type="entry name" value="MoaA_twitch"/>
</dbReference>
<keyword evidence="3" id="KW-0949">S-adenosyl-L-methionine</keyword>
<keyword evidence="5" id="KW-0547">Nucleotide-binding</keyword>
<evidence type="ECO:0000256" key="6">
    <source>
        <dbReference type="ARBA" id="ARBA00023004"/>
    </source>
</evidence>
<dbReference type="PANTHER" id="PTHR22960:SF0">
    <property type="entry name" value="MOLYBDENUM COFACTOR BIOSYNTHESIS PROTEIN 1"/>
    <property type="match status" value="1"/>
</dbReference>
<dbReference type="CDD" id="cd21117">
    <property type="entry name" value="Twitch_MoaA"/>
    <property type="match status" value="1"/>
</dbReference>
<evidence type="ECO:0000259" key="11">
    <source>
        <dbReference type="PROSITE" id="PS51918"/>
    </source>
</evidence>
<dbReference type="Pfam" id="PF04055">
    <property type="entry name" value="Radical_SAM"/>
    <property type="match status" value="1"/>
</dbReference>
<keyword evidence="4" id="KW-0479">Metal-binding</keyword>
<dbReference type="PROSITE" id="PS51918">
    <property type="entry name" value="RADICAL_SAM"/>
    <property type="match status" value="1"/>
</dbReference>
<dbReference type="CDD" id="cd01335">
    <property type="entry name" value="Radical_SAM"/>
    <property type="match status" value="1"/>
</dbReference>
<evidence type="ECO:0000256" key="5">
    <source>
        <dbReference type="ARBA" id="ARBA00022741"/>
    </source>
</evidence>
<feature type="domain" description="Radical SAM core" evidence="11">
    <location>
        <begin position="4"/>
        <end position="227"/>
    </location>
</feature>
<keyword evidence="10" id="KW-0456">Lyase</keyword>
<dbReference type="InterPro" id="IPR007197">
    <property type="entry name" value="rSAM"/>
</dbReference>
<proteinExistence type="evidence at transcript level"/>
<evidence type="ECO:0000256" key="10">
    <source>
        <dbReference type="ARBA" id="ARBA00023239"/>
    </source>
</evidence>
<evidence type="ECO:0000256" key="9">
    <source>
        <dbReference type="ARBA" id="ARBA00023150"/>
    </source>
</evidence>
<evidence type="ECO:0000256" key="2">
    <source>
        <dbReference type="ARBA" id="ARBA00022485"/>
    </source>
</evidence>
<dbReference type="PANTHER" id="PTHR22960">
    <property type="entry name" value="MOLYBDOPTERIN COFACTOR SYNTHESIS PROTEIN A"/>
    <property type="match status" value="1"/>
</dbReference>
<dbReference type="InterPro" id="IPR013483">
    <property type="entry name" value="MoaA"/>
</dbReference>
<dbReference type="InterPro" id="IPR013785">
    <property type="entry name" value="Aldolase_TIM"/>
</dbReference>
<dbReference type="Pfam" id="PF06463">
    <property type="entry name" value="Mob_synth_C"/>
    <property type="match status" value="1"/>
</dbReference>
<evidence type="ECO:0000256" key="1">
    <source>
        <dbReference type="ARBA" id="ARBA00005046"/>
    </source>
</evidence>
<dbReference type="SFLD" id="SFLDG01386">
    <property type="entry name" value="main_SPASM_domain-containing"/>
    <property type="match status" value="1"/>
</dbReference>
<dbReference type="GO" id="GO:0006777">
    <property type="term" value="P:Mo-molybdopterin cofactor biosynthetic process"/>
    <property type="evidence" value="ECO:0007669"/>
    <property type="project" value="UniProtKB-KW"/>
</dbReference>
<keyword evidence="9" id="KW-0501">Molybdenum cofactor biosynthesis</keyword>
<dbReference type="SFLD" id="SFLDG01067">
    <property type="entry name" value="SPASM/twitch_domain_containing"/>
    <property type="match status" value="1"/>
</dbReference>
<organism evidence="12">
    <name type="scientific">Hirondellea gigas</name>
    <dbReference type="NCBI Taxonomy" id="1518452"/>
    <lineage>
        <taxon>Eukaryota</taxon>
        <taxon>Metazoa</taxon>
        <taxon>Ecdysozoa</taxon>
        <taxon>Arthropoda</taxon>
        <taxon>Crustacea</taxon>
        <taxon>Multicrustacea</taxon>
        <taxon>Malacostraca</taxon>
        <taxon>Eumalacostraca</taxon>
        <taxon>Peracarida</taxon>
        <taxon>Amphipoda</taxon>
        <taxon>Amphilochidea</taxon>
        <taxon>Lysianassida</taxon>
        <taxon>Lysianassidira</taxon>
        <taxon>Lysianassoidea</taxon>
        <taxon>Lysianassidae</taxon>
        <taxon>Hirondellea</taxon>
    </lineage>
</organism>
<comment type="pathway">
    <text evidence="1">Cofactor biosynthesis; molybdopterin biosynthesis.</text>
</comment>
<evidence type="ECO:0000256" key="3">
    <source>
        <dbReference type="ARBA" id="ARBA00022691"/>
    </source>
</evidence>
<dbReference type="HAMAP" id="MF_01225_B">
    <property type="entry name" value="MoaA_B"/>
    <property type="match status" value="1"/>
</dbReference>
<name>A0A6A7GBY5_9CRUS</name>
<dbReference type="SFLD" id="SFLDS00029">
    <property type="entry name" value="Radical_SAM"/>
    <property type="match status" value="1"/>
</dbReference>
<dbReference type="InterPro" id="IPR040064">
    <property type="entry name" value="MoaA-like"/>
</dbReference>
<dbReference type="SMART" id="SM00729">
    <property type="entry name" value="Elp3"/>
    <property type="match status" value="1"/>
</dbReference>
<keyword evidence="8" id="KW-0342">GTP-binding</keyword>
<dbReference type="GO" id="GO:0061799">
    <property type="term" value="F:cyclic pyranopterin monophosphate synthase activity"/>
    <property type="evidence" value="ECO:0007669"/>
    <property type="project" value="TreeGrafter"/>
</dbReference>
<keyword evidence="7" id="KW-0411">Iron-sulfur</keyword>
<dbReference type="GO" id="GO:0046872">
    <property type="term" value="F:metal ion binding"/>
    <property type="evidence" value="ECO:0007669"/>
    <property type="project" value="UniProtKB-KW"/>
</dbReference>
<dbReference type="InterPro" id="IPR050105">
    <property type="entry name" value="MoCo_biosynth_MoaA/MoaC"/>
</dbReference>
<accession>A0A6A7GBY5</accession>
<evidence type="ECO:0000256" key="4">
    <source>
        <dbReference type="ARBA" id="ARBA00022723"/>
    </source>
</evidence>
<dbReference type="InterPro" id="IPR058240">
    <property type="entry name" value="rSAM_sf"/>
</dbReference>
<evidence type="ECO:0000313" key="12">
    <source>
        <dbReference type="EMBL" id="LAC27834.1"/>
    </source>
</evidence>
<keyword evidence="2" id="KW-0004">4Fe-4S</keyword>
<dbReference type="NCBIfam" id="TIGR02666">
    <property type="entry name" value="moaA"/>
    <property type="match status" value="1"/>
</dbReference>